<protein>
    <submittedName>
        <fullName evidence="2">Uncharacterized protein</fullName>
    </submittedName>
</protein>
<feature type="region of interest" description="Disordered" evidence="1">
    <location>
        <begin position="1"/>
        <end position="33"/>
    </location>
</feature>
<accession>A0ABQ5BH10</accession>
<evidence type="ECO:0000313" key="3">
    <source>
        <dbReference type="Proteomes" id="UP001151760"/>
    </source>
</evidence>
<sequence>MVDNASGATSMHVPSAGQSTASPAEEEKNTKDAGTNLKDKLIDLLGKDVVTQYYTKKLLFDKYYDKILKRKKTPKIANYKVLTKKGPIILKIYREDRSDEVISNLKVNDLHSVEWREVLQACLDKSEKGWKTIYDLVKTRVDQLT</sequence>
<name>A0ABQ5BH10_9ASTR</name>
<keyword evidence="3" id="KW-1185">Reference proteome</keyword>
<evidence type="ECO:0000313" key="2">
    <source>
        <dbReference type="EMBL" id="GJT14115.1"/>
    </source>
</evidence>
<evidence type="ECO:0000256" key="1">
    <source>
        <dbReference type="SAM" id="MobiDB-lite"/>
    </source>
</evidence>
<organism evidence="2 3">
    <name type="scientific">Tanacetum coccineum</name>
    <dbReference type="NCBI Taxonomy" id="301880"/>
    <lineage>
        <taxon>Eukaryota</taxon>
        <taxon>Viridiplantae</taxon>
        <taxon>Streptophyta</taxon>
        <taxon>Embryophyta</taxon>
        <taxon>Tracheophyta</taxon>
        <taxon>Spermatophyta</taxon>
        <taxon>Magnoliopsida</taxon>
        <taxon>eudicotyledons</taxon>
        <taxon>Gunneridae</taxon>
        <taxon>Pentapetalae</taxon>
        <taxon>asterids</taxon>
        <taxon>campanulids</taxon>
        <taxon>Asterales</taxon>
        <taxon>Asteraceae</taxon>
        <taxon>Asteroideae</taxon>
        <taxon>Anthemideae</taxon>
        <taxon>Anthemidinae</taxon>
        <taxon>Tanacetum</taxon>
    </lineage>
</organism>
<dbReference type="Proteomes" id="UP001151760">
    <property type="component" value="Unassembled WGS sequence"/>
</dbReference>
<gene>
    <name evidence="2" type="ORF">Tco_0861157</name>
</gene>
<comment type="caution">
    <text evidence="2">The sequence shown here is derived from an EMBL/GenBank/DDBJ whole genome shotgun (WGS) entry which is preliminary data.</text>
</comment>
<dbReference type="EMBL" id="BQNB010013284">
    <property type="protein sequence ID" value="GJT14115.1"/>
    <property type="molecule type" value="Genomic_DNA"/>
</dbReference>
<proteinExistence type="predicted"/>
<reference evidence="2" key="1">
    <citation type="journal article" date="2022" name="Int. J. Mol. Sci.">
        <title>Draft Genome of Tanacetum Coccineum: Genomic Comparison of Closely Related Tanacetum-Family Plants.</title>
        <authorList>
            <person name="Yamashiro T."/>
            <person name="Shiraishi A."/>
            <person name="Nakayama K."/>
            <person name="Satake H."/>
        </authorList>
    </citation>
    <scope>NUCLEOTIDE SEQUENCE</scope>
</reference>
<reference evidence="2" key="2">
    <citation type="submission" date="2022-01" db="EMBL/GenBank/DDBJ databases">
        <authorList>
            <person name="Yamashiro T."/>
            <person name="Shiraishi A."/>
            <person name="Satake H."/>
            <person name="Nakayama K."/>
        </authorList>
    </citation>
    <scope>NUCLEOTIDE SEQUENCE</scope>
</reference>